<proteinExistence type="predicted"/>
<reference evidence="1 2" key="1">
    <citation type="submission" date="2016-11" db="EMBL/GenBank/DDBJ databases">
        <authorList>
            <person name="Jaros S."/>
            <person name="Januszkiewicz K."/>
            <person name="Wedrychowicz H."/>
        </authorList>
    </citation>
    <scope>NUCLEOTIDE SEQUENCE [LARGE SCALE GENOMIC DNA]</scope>
    <source>
        <strain evidence="1 2">Y1</strain>
    </source>
</reference>
<dbReference type="OrthoDB" id="1816653at2"/>
<dbReference type="RefSeq" id="WP_072949907.1">
    <property type="nucleotide sequence ID" value="NZ_FRCT01000004.1"/>
</dbReference>
<protein>
    <recommendedName>
        <fullName evidence="3">Zinc dependent phospholipase C</fullName>
    </recommendedName>
</protein>
<organism evidence="1 2">
    <name type="scientific">Ruminococcus flavefaciens</name>
    <dbReference type="NCBI Taxonomy" id="1265"/>
    <lineage>
        <taxon>Bacteria</taxon>
        <taxon>Bacillati</taxon>
        <taxon>Bacillota</taxon>
        <taxon>Clostridia</taxon>
        <taxon>Eubacteriales</taxon>
        <taxon>Oscillospiraceae</taxon>
        <taxon>Ruminococcus</taxon>
    </lineage>
</organism>
<evidence type="ECO:0000313" key="1">
    <source>
        <dbReference type="EMBL" id="SHM42423.1"/>
    </source>
</evidence>
<dbReference type="AlphaFoldDB" id="A0A1M7IP71"/>
<dbReference type="SUPFAM" id="SSF48537">
    <property type="entry name" value="Phospholipase C/P1 nuclease"/>
    <property type="match status" value="1"/>
</dbReference>
<accession>A0A1M7IP71</accession>
<gene>
    <name evidence="1" type="ORF">SAMN04487860_104231</name>
</gene>
<dbReference type="InterPro" id="IPR008947">
    <property type="entry name" value="PLipase_C/P1_nuclease_dom_sf"/>
</dbReference>
<evidence type="ECO:0000313" key="2">
    <source>
        <dbReference type="Proteomes" id="UP000184394"/>
    </source>
</evidence>
<sequence>MQNKWKKVTDELHKLTDKYTAMKKLPQSQIHEDILIRALKLLDETAPEAAELIRPQLKIMLPYTVIADDNDDRENGAGRHYYCACNTNGKPQRTICGYYRNGKDLFAKSARTMFEEDYTMALTMHQNGFVKQGAVYLARAVHMMSDMCCLPHAAKMTYFSKMRSVHIRYEDLARAMYPEFVPEQHITYDHLRRFSMRSSFSTAINANSAAICRDVHKLFTAPVEAIINRLYDTEQAVAALLYRFYRDTKVTPLRGHYIVSGMVCHPFSDMPALKVKVTEKGISFEHEGIPVNTHIGSTFRAAHRRNGLFSLSPLGNPSGYVLSRQSRKLVPFDPRDEKQLFGII</sequence>
<dbReference type="EMBL" id="FRCT01000004">
    <property type="protein sequence ID" value="SHM42423.1"/>
    <property type="molecule type" value="Genomic_DNA"/>
</dbReference>
<dbReference type="Gene3D" id="1.10.575.10">
    <property type="entry name" value="P1 Nuclease"/>
    <property type="match status" value="1"/>
</dbReference>
<dbReference type="Proteomes" id="UP000184394">
    <property type="component" value="Unassembled WGS sequence"/>
</dbReference>
<dbReference type="GO" id="GO:0016788">
    <property type="term" value="F:hydrolase activity, acting on ester bonds"/>
    <property type="evidence" value="ECO:0007669"/>
    <property type="project" value="InterPro"/>
</dbReference>
<evidence type="ECO:0008006" key="3">
    <source>
        <dbReference type="Google" id="ProtNLM"/>
    </source>
</evidence>
<name>A0A1M7IP71_RUMFL</name>